<organism evidence="3 4">
    <name type="scientific">Algoriphagus limi</name>
    <dbReference type="NCBI Taxonomy" id="2975273"/>
    <lineage>
        <taxon>Bacteria</taxon>
        <taxon>Pseudomonadati</taxon>
        <taxon>Bacteroidota</taxon>
        <taxon>Cytophagia</taxon>
        <taxon>Cytophagales</taxon>
        <taxon>Cyclobacteriaceae</taxon>
        <taxon>Algoriphagus</taxon>
    </lineage>
</organism>
<evidence type="ECO:0000313" key="4">
    <source>
        <dbReference type="Proteomes" id="UP001206788"/>
    </source>
</evidence>
<gene>
    <name evidence="3" type="ORF">NY014_08360</name>
</gene>
<dbReference type="SUPFAM" id="SSF51338">
    <property type="entry name" value="Composite domain of metallo-dependent hydrolases"/>
    <property type="match status" value="1"/>
</dbReference>
<dbReference type="RefSeq" id="WP_259414109.1">
    <property type="nucleotide sequence ID" value="NZ_JANWGH010000001.1"/>
</dbReference>
<keyword evidence="4" id="KW-1185">Reference proteome</keyword>
<dbReference type="PANTHER" id="PTHR43668">
    <property type="entry name" value="ALLANTOINASE"/>
    <property type="match status" value="1"/>
</dbReference>
<keyword evidence="1" id="KW-0665">Pyrimidine biosynthesis</keyword>
<dbReference type="PANTHER" id="PTHR43668:SF2">
    <property type="entry name" value="ALLANTOINASE"/>
    <property type="match status" value="1"/>
</dbReference>
<dbReference type="CDD" id="cd01317">
    <property type="entry name" value="DHOase_IIa"/>
    <property type="match status" value="1"/>
</dbReference>
<dbReference type="Gene3D" id="2.30.40.10">
    <property type="entry name" value="Urease, subunit C, domain 1"/>
    <property type="match status" value="1"/>
</dbReference>
<reference evidence="3 4" key="1">
    <citation type="submission" date="2022-08" db="EMBL/GenBank/DDBJ databases">
        <title>Algoriphagus sp. CAU 1643 isolated from mud.</title>
        <authorList>
            <person name="Kim W."/>
        </authorList>
    </citation>
    <scope>NUCLEOTIDE SEQUENCE [LARGE SCALE GENOMIC DNA]</scope>
    <source>
        <strain evidence="3 4">CAU 1643</strain>
    </source>
</reference>
<comment type="caution">
    <text evidence="3">The sequence shown here is derived from an EMBL/GenBank/DDBJ whole genome shotgun (WGS) entry which is preliminary data.</text>
</comment>
<dbReference type="InterPro" id="IPR050138">
    <property type="entry name" value="DHOase/Allantoinase_Hydrolase"/>
</dbReference>
<dbReference type="InterPro" id="IPR032466">
    <property type="entry name" value="Metal_Hydrolase"/>
</dbReference>
<dbReference type="Gene3D" id="3.20.20.140">
    <property type="entry name" value="Metal-dependent hydrolases"/>
    <property type="match status" value="1"/>
</dbReference>
<evidence type="ECO:0000313" key="3">
    <source>
        <dbReference type="EMBL" id="MCS5490439.1"/>
    </source>
</evidence>
<protein>
    <submittedName>
        <fullName evidence="3">Dihydroorotase</fullName>
    </submittedName>
</protein>
<evidence type="ECO:0000259" key="2">
    <source>
        <dbReference type="Pfam" id="PF12890"/>
    </source>
</evidence>
<dbReference type="InterPro" id="IPR011059">
    <property type="entry name" value="Metal-dep_hydrolase_composite"/>
</dbReference>
<dbReference type="SUPFAM" id="SSF51556">
    <property type="entry name" value="Metallo-dependent hydrolases"/>
    <property type="match status" value="1"/>
</dbReference>
<dbReference type="EMBL" id="JANWGH010000001">
    <property type="protein sequence ID" value="MCS5490439.1"/>
    <property type="molecule type" value="Genomic_DNA"/>
</dbReference>
<sequence>MAVLFQGLTWIDKGESQKGDFVFDDGQFQPLDSTQDYKHAQIINSEGWIGSKGWIDLRVACGEPGLEHKETIESLCDSLYCSGFSTAVMMPNTQPVVQNKGLVDFIKNKSAYSPVELVPQAAVTLDLRGEDLTEMLDMHYQSGVTIFGEGKDPLSNSDRFLKIIQYLQKFNGVLFDHSYDPLLAIFGQMHEGEVSTRLGLKGIPSLAEEVAIQKNLELIRYAGGRVHFQTISTAKSVDLIRKAKEEGLNVSADVSIYQLIFSDSDLVDFDPNLKVLPPFRSENDRKALIEGLKDGTFDAIVSNHQPEDYDSKFMEYDLASFGMAGLQTFLPAMVKLESELGWALMIDKITNGPLNVLGRSASNSITIFNPKESWTYNHQSNRSLSFNHPWFGSELTGKVKYRIYDGVLSEIDD</sequence>
<evidence type="ECO:0000256" key="1">
    <source>
        <dbReference type="ARBA" id="ARBA00022975"/>
    </source>
</evidence>
<name>A0ABT2G5F9_9BACT</name>
<dbReference type="Proteomes" id="UP001206788">
    <property type="component" value="Unassembled WGS sequence"/>
</dbReference>
<accession>A0ABT2G5F9</accession>
<dbReference type="InterPro" id="IPR024403">
    <property type="entry name" value="DHOase_cat"/>
</dbReference>
<dbReference type="InterPro" id="IPR004722">
    <property type="entry name" value="DHOase"/>
</dbReference>
<proteinExistence type="predicted"/>
<dbReference type="Pfam" id="PF12890">
    <property type="entry name" value="DHOase"/>
    <property type="match status" value="1"/>
</dbReference>
<feature type="domain" description="Dihydroorotase catalytic" evidence="2">
    <location>
        <begin position="53"/>
        <end position="234"/>
    </location>
</feature>